<evidence type="ECO:0000313" key="6">
    <source>
        <dbReference type="EMBL" id="CAE0046114.1"/>
    </source>
</evidence>
<comment type="subcellular location">
    <subcellularLocation>
        <location evidence="1">Mitochondrion</location>
    </subcellularLocation>
</comment>
<dbReference type="EMBL" id="HBHW01018344">
    <property type="protein sequence ID" value="CAE0046114.1"/>
    <property type="molecule type" value="Transcribed_RNA"/>
</dbReference>
<dbReference type="InterPro" id="IPR017703">
    <property type="entry name" value="YgfZ/GCV_T_CS"/>
</dbReference>
<reference evidence="6" key="1">
    <citation type="submission" date="2021-01" db="EMBL/GenBank/DDBJ databases">
        <authorList>
            <person name="Corre E."/>
            <person name="Pelletier E."/>
            <person name="Niang G."/>
            <person name="Scheremetjew M."/>
            <person name="Finn R."/>
            <person name="Kale V."/>
            <person name="Holt S."/>
            <person name="Cochrane G."/>
            <person name="Meng A."/>
            <person name="Brown T."/>
            <person name="Cohen L."/>
        </authorList>
    </citation>
    <scope>NUCLEOTIDE SEQUENCE</scope>
    <source>
        <strain evidence="6">CCMP 769</strain>
    </source>
</reference>
<protein>
    <recommendedName>
        <fullName evidence="5">GCVT N-terminal domain-containing protein</fullName>
    </recommendedName>
</protein>
<sequence>MNLNPLVWLQPPFRFFFFWTGFFFSKVFLEPEDSNSCCELNFWIPMSGSCGRLCLHDLKQIWTILRSRSVVRVKGPDVEKFFQNLVTQDVRDIGVLTEGRHAGFLNSRGRLLHDTILSRPSEEEFLVDVDRANVDRLTRQLNMYKLRANVKISDASNELSVWSFAGVPSADALQVNPVTAFPDPRSEALGLRMVLEKKSRPPIPENVTGVTENVYKVIRTLNGICEGSVESQGDFRDEELPLECNLDVTGGVSFDKGCYIGQELTARTHHTGVVRKRFFPMAIDKSPDRALRAAQVAQEYIDSDQKILIPQNLIDYDANYELSGSLIEREGANRPTGELRSSVYNLSMSHIRFEQAFDDDGKSTVFNVGEQYAVAWKPSWFQRLQRVQ</sequence>
<gene>
    <name evidence="6" type="ORF">RMAR00112_LOCUS14091</name>
</gene>
<feature type="domain" description="GCVT N-terminal" evidence="5">
    <location>
        <begin position="71"/>
        <end position="174"/>
    </location>
</feature>
<name>A0A7S2ZQD4_9RHOD</name>
<evidence type="ECO:0000256" key="1">
    <source>
        <dbReference type="ARBA" id="ARBA00004173"/>
    </source>
</evidence>
<evidence type="ECO:0000256" key="2">
    <source>
        <dbReference type="ARBA" id="ARBA00022946"/>
    </source>
</evidence>
<keyword evidence="3" id="KW-0496">Mitochondrion</keyword>
<dbReference type="Gene3D" id="2.40.30.160">
    <property type="match status" value="1"/>
</dbReference>
<feature type="chain" id="PRO_5031118660" description="GCVT N-terminal domain-containing protein" evidence="4">
    <location>
        <begin position="30"/>
        <end position="388"/>
    </location>
</feature>
<dbReference type="PANTHER" id="PTHR22602">
    <property type="entry name" value="TRANSFERASE CAF17, MITOCHONDRIAL-RELATED"/>
    <property type="match status" value="1"/>
</dbReference>
<dbReference type="PANTHER" id="PTHR22602:SF0">
    <property type="entry name" value="TRANSFERASE CAF17, MITOCHONDRIAL-RELATED"/>
    <property type="match status" value="1"/>
</dbReference>
<dbReference type="Pfam" id="PF01571">
    <property type="entry name" value="GCV_T"/>
    <property type="match status" value="1"/>
</dbReference>
<evidence type="ECO:0000259" key="5">
    <source>
        <dbReference type="Pfam" id="PF01571"/>
    </source>
</evidence>
<keyword evidence="4" id="KW-0732">Signal</keyword>
<dbReference type="InterPro" id="IPR045179">
    <property type="entry name" value="YgfZ/GcvT"/>
</dbReference>
<evidence type="ECO:0000256" key="4">
    <source>
        <dbReference type="SAM" id="SignalP"/>
    </source>
</evidence>
<dbReference type="SUPFAM" id="SSF103025">
    <property type="entry name" value="Folate-binding domain"/>
    <property type="match status" value="1"/>
</dbReference>
<dbReference type="AlphaFoldDB" id="A0A7S2ZQD4"/>
<dbReference type="InterPro" id="IPR006222">
    <property type="entry name" value="GCVT_N"/>
</dbReference>
<dbReference type="GO" id="GO:0016226">
    <property type="term" value="P:iron-sulfur cluster assembly"/>
    <property type="evidence" value="ECO:0007669"/>
    <property type="project" value="TreeGrafter"/>
</dbReference>
<keyword evidence="2" id="KW-0809">Transit peptide</keyword>
<evidence type="ECO:0000256" key="3">
    <source>
        <dbReference type="ARBA" id="ARBA00023128"/>
    </source>
</evidence>
<dbReference type="Gene3D" id="3.30.1360.120">
    <property type="entry name" value="Probable tRNA modification gtpase trme, domain 1"/>
    <property type="match status" value="1"/>
</dbReference>
<accession>A0A7S2ZQD4</accession>
<dbReference type="InterPro" id="IPR027266">
    <property type="entry name" value="TrmE/GcvT-like"/>
</dbReference>
<feature type="signal peptide" evidence="4">
    <location>
        <begin position="1"/>
        <end position="29"/>
    </location>
</feature>
<proteinExistence type="predicted"/>
<dbReference type="GO" id="GO:0005759">
    <property type="term" value="C:mitochondrial matrix"/>
    <property type="evidence" value="ECO:0007669"/>
    <property type="project" value="TreeGrafter"/>
</dbReference>
<dbReference type="NCBIfam" id="TIGR03317">
    <property type="entry name" value="ygfZ_signature"/>
    <property type="match status" value="1"/>
</dbReference>
<organism evidence="6">
    <name type="scientific">Rhodosorus marinus</name>
    <dbReference type="NCBI Taxonomy" id="101924"/>
    <lineage>
        <taxon>Eukaryota</taxon>
        <taxon>Rhodophyta</taxon>
        <taxon>Stylonematophyceae</taxon>
        <taxon>Stylonematales</taxon>
        <taxon>Stylonemataceae</taxon>
        <taxon>Rhodosorus</taxon>
    </lineage>
</organism>